<feature type="compositionally biased region" description="Low complexity" evidence="2">
    <location>
        <begin position="154"/>
        <end position="165"/>
    </location>
</feature>
<evidence type="ECO:0000313" key="4">
    <source>
        <dbReference type="EMBL" id="MBE7325344.1"/>
    </source>
</evidence>
<gene>
    <name evidence="4" type="ORF">IEQ44_11830</name>
</gene>
<keyword evidence="5" id="KW-1185">Reference proteome</keyword>
<keyword evidence="3" id="KW-1133">Transmembrane helix</keyword>
<evidence type="ECO:0000256" key="2">
    <source>
        <dbReference type="SAM" id="MobiDB-lite"/>
    </source>
</evidence>
<evidence type="ECO:0000256" key="3">
    <source>
        <dbReference type="SAM" id="Phobius"/>
    </source>
</evidence>
<dbReference type="RefSeq" id="WP_193638672.1">
    <property type="nucleotide sequence ID" value="NZ_JADCSA010000011.1"/>
</dbReference>
<organism evidence="4 5">
    <name type="scientific">Nocardioides malaquae</name>
    <dbReference type="NCBI Taxonomy" id="2773426"/>
    <lineage>
        <taxon>Bacteria</taxon>
        <taxon>Bacillati</taxon>
        <taxon>Actinomycetota</taxon>
        <taxon>Actinomycetes</taxon>
        <taxon>Propionibacteriales</taxon>
        <taxon>Nocardioidaceae</taxon>
        <taxon>Nocardioides</taxon>
    </lineage>
</organism>
<keyword evidence="1" id="KW-0175">Coiled coil</keyword>
<dbReference type="EMBL" id="JADCSA010000011">
    <property type="protein sequence ID" value="MBE7325344.1"/>
    <property type="molecule type" value="Genomic_DNA"/>
</dbReference>
<feature type="transmembrane region" description="Helical" evidence="3">
    <location>
        <begin position="6"/>
        <end position="24"/>
    </location>
</feature>
<feature type="transmembrane region" description="Helical" evidence="3">
    <location>
        <begin position="126"/>
        <end position="144"/>
    </location>
</feature>
<feature type="coiled-coil region" evidence="1">
    <location>
        <begin position="245"/>
        <end position="272"/>
    </location>
</feature>
<proteinExistence type="predicted"/>
<evidence type="ECO:0000313" key="5">
    <source>
        <dbReference type="Proteomes" id="UP000756387"/>
    </source>
</evidence>
<sequence length="278" mass="29886">MDPSALIFVALAVAWGVYLVPKALQHHETTQRSRSVERFSSRMRVLARREPTSSRDARLVVQPGRAPSRPVIETKGPAPVAATIAARRAAAQRATRRRRNVLSVLLLALVVVAAVAAAGAAPWWSLAIPGGLLVAWLVACRLMVKSERREAVRPARAPQAPATRSASDDPTETHPVVTVDVSGSGAVRESSLTLPVVQEELAADDPSRWDMVPVTLPTYVSKPVATRRTVQQIDLESTGVWTSGHSEAESALARTAQEIKQAEARAAEEAAHRRAVGH</sequence>
<feature type="region of interest" description="Disordered" evidence="2">
    <location>
        <begin position="150"/>
        <end position="182"/>
    </location>
</feature>
<protein>
    <submittedName>
        <fullName evidence="4">Uncharacterized protein</fullName>
    </submittedName>
</protein>
<dbReference type="Proteomes" id="UP000756387">
    <property type="component" value="Unassembled WGS sequence"/>
</dbReference>
<keyword evidence="3" id="KW-0472">Membrane</keyword>
<accession>A0ABR9RUV2</accession>
<name>A0ABR9RUV2_9ACTN</name>
<feature type="transmembrane region" description="Helical" evidence="3">
    <location>
        <begin position="101"/>
        <end position="120"/>
    </location>
</feature>
<reference evidence="4 5" key="1">
    <citation type="submission" date="2020-10" db="EMBL/GenBank/DDBJ databases">
        <title>Nocardioides sp. isolated from sludge.</title>
        <authorList>
            <person name="Zhang X."/>
        </authorList>
    </citation>
    <scope>NUCLEOTIDE SEQUENCE [LARGE SCALE GENOMIC DNA]</scope>
    <source>
        <strain evidence="4 5">Y6</strain>
    </source>
</reference>
<evidence type="ECO:0000256" key="1">
    <source>
        <dbReference type="SAM" id="Coils"/>
    </source>
</evidence>
<keyword evidence="3" id="KW-0812">Transmembrane</keyword>
<comment type="caution">
    <text evidence="4">The sequence shown here is derived from an EMBL/GenBank/DDBJ whole genome shotgun (WGS) entry which is preliminary data.</text>
</comment>